<evidence type="ECO:0000313" key="9">
    <source>
        <dbReference type="EMBL" id="SUJ09928.1"/>
    </source>
</evidence>
<reference evidence="8 11" key="2">
    <citation type="submission" date="2019-07" db="EMBL/GenBank/DDBJ databases">
        <title>Whole genome shotgun sequence of Staphylococcus arlettae NBRC 109765.</title>
        <authorList>
            <person name="Hosoyama A."/>
            <person name="Uohara A."/>
            <person name="Ohji S."/>
            <person name="Ichikawa N."/>
        </authorList>
    </citation>
    <scope>NUCLEOTIDE SEQUENCE [LARGE SCALE GENOMIC DNA]</scope>
    <source>
        <strain evidence="8 11">NBRC 109765</strain>
    </source>
</reference>
<feature type="transmembrane region" description="Helical" evidence="6">
    <location>
        <begin position="230"/>
        <end position="249"/>
    </location>
</feature>
<keyword evidence="6" id="KW-0813">Transport</keyword>
<evidence type="ECO:0000256" key="2">
    <source>
        <dbReference type="ARBA" id="ARBA00022475"/>
    </source>
</evidence>
<reference evidence="9 10" key="1">
    <citation type="submission" date="2018-06" db="EMBL/GenBank/DDBJ databases">
        <authorList>
            <consortium name="Pathogen Informatics"/>
            <person name="Doyle S."/>
        </authorList>
    </citation>
    <scope>NUCLEOTIDE SEQUENCE [LARGE SCALE GENOMIC DNA]</scope>
    <source>
        <strain evidence="9 10">NCTC12413</strain>
    </source>
</reference>
<sequence>MTFNQIILKNFKNNIRYYGMYIFSLITSIVLFFSFVTLKYTESINNEDSSTIIKKGAEIGANFLFVIIIIFLMYANYLFIKRRTKEFAMYQLIGLTKYHLLRILFLEQSVMFISTGLVGIFIGVFGSKILLMIVLKMLGISIGVSIGFQYMAVIQTAIMLFIAFVLILVQSYIFIKKRSILSLMDDKAKADTTHKKITVLEVIAGAFGIIMIATGYYLSTEMFSKFITQVGILIPGILILTIGGAYLFFRSSVSVIFKSLKRFKRGHVSITDVVFTASIMHRMKKNALSLTIIATISAVTVTVLCFSAINKAQGDDMVDMQSPQDIVYNDQQSAKKLEKQLNQHNIDYNIAYKEVAYVPIKKQDVFNIGSQNVKTSNVVITSDKYFKGIEAHGHKGQVIMPKSAQGNYDFKLGQDIVFKGDRDVAIKFNTEKTINAFQSTVSFNQPVFLLSDNLYQSLKSSAEETNKQYGFTIKNHDDMTQATDLSQSIEPKIETRDAIQDRVHQSIGILLFVTSFLGLAFLVASGCIIYIKQMDETEDEIENYRILCKMGYTHRDMLRGLSLKVMVNFGLPLIVSLGHAFFAATAFNQIMGTQQMLPIYIVMIAYSIVYCIFGIMSFIHSSRTVKHAI</sequence>
<keyword evidence="4 6" id="KW-1133">Transmembrane helix</keyword>
<feature type="transmembrane region" description="Helical" evidence="6">
    <location>
        <begin position="196"/>
        <end position="218"/>
    </location>
</feature>
<evidence type="ECO:0000256" key="6">
    <source>
        <dbReference type="PIRNR" id="PIRNR018968"/>
    </source>
</evidence>
<name>A0A380C1K3_9STAP</name>
<dbReference type="Proteomes" id="UP000254956">
    <property type="component" value="Unassembled WGS sequence"/>
</dbReference>
<feature type="transmembrane region" description="Helical" evidence="6">
    <location>
        <begin position="565"/>
        <end position="587"/>
    </location>
</feature>
<keyword evidence="3 6" id="KW-0812">Transmembrane</keyword>
<dbReference type="GO" id="GO:0055085">
    <property type="term" value="P:transmembrane transport"/>
    <property type="evidence" value="ECO:0007669"/>
    <property type="project" value="UniProtKB-UniRule"/>
</dbReference>
<feature type="transmembrane region" description="Helical" evidence="6">
    <location>
        <begin position="599"/>
        <end position="619"/>
    </location>
</feature>
<evidence type="ECO:0000313" key="8">
    <source>
        <dbReference type="EMBL" id="GEQ01179.1"/>
    </source>
</evidence>
<keyword evidence="2 6" id="KW-1003">Cell membrane</keyword>
<proteinExistence type="inferred from homology"/>
<evidence type="ECO:0000259" key="7">
    <source>
        <dbReference type="Pfam" id="PF02687"/>
    </source>
</evidence>
<accession>A0A380C1K3</accession>
<comment type="subcellular location">
    <subcellularLocation>
        <location evidence="1 6">Cell membrane</location>
        <topology evidence="1 6">Multi-pass membrane protein</topology>
    </subcellularLocation>
</comment>
<dbReference type="PANTHER" id="PTHR46795">
    <property type="entry name" value="ABC TRANSPORTER PERMEASE-RELATED-RELATED"/>
    <property type="match status" value="1"/>
</dbReference>
<evidence type="ECO:0000256" key="4">
    <source>
        <dbReference type="ARBA" id="ARBA00022989"/>
    </source>
</evidence>
<feature type="transmembrane region" description="Helical" evidence="6">
    <location>
        <begin position="287"/>
        <end position="309"/>
    </location>
</feature>
<feature type="transmembrane region" description="Helical" evidence="6">
    <location>
        <begin position="507"/>
        <end position="531"/>
    </location>
</feature>
<dbReference type="PIRSF" id="PIRSF018968">
    <property type="entry name" value="ABC_permease_BceB"/>
    <property type="match status" value="1"/>
</dbReference>
<keyword evidence="5 6" id="KW-0472">Membrane</keyword>
<dbReference type="AlphaFoldDB" id="A0A380C1K3"/>
<comment type="similarity">
    <text evidence="6">Belongs to the ABC-4 integral membrane protein family.</text>
</comment>
<dbReference type="STRING" id="1212545.SARL_00060"/>
<feature type="transmembrane region" description="Helical" evidence="6">
    <location>
        <begin position="18"/>
        <end position="38"/>
    </location>
</feature>
<evidence type="ECO:0000313" key="11">
    <source>
        <dbReference type="Proteomes" id="UP000321598"/>
    </source>
</evidence>
<dbReference type="InterPro" id="IPR052536">
    <property type="entry name" value="ABC-4_Integral_Memb_Prot"/>
</dbReference>
<evidence type="ECO:0000256" key="5">
    <source>
        <dbReference type="ARBA" id="ARBA00023136"/>
    </source>
</evidence>
<dbReference type="Pfam" id="PF02687">
    <property type="entry name" value="FtsX"/>
    <property type="match status" value="1"/>
</dbReference>
<dbReference type="Proteomes" id="UP000321598">
    <property type="component" value="Unassembled WGS sequence"/>
</dbReference>
<protein>
    <submittedName>
        <fullName evidence="8 9">ABC transporter permease</fullName>
    </submittedName>
</protein>
<evidence type="ECO:0000256" key="1">
    <source>
        <dbReference type="ARBA" id="ARBA00004651"/>
    </source>
</evidence>
<dbReference type="PANTHER" id="PTHR46795:SF3">
    <property type="entry name" value="ABC TRANSPORTER PERMEASE"/>
    <property type="match status" value="1"/>
</dbReference>
<dbReference type="GO" id="GO:0005886">
    <property type="term" value="C:plasma membrane"/>
    <property type="evidence" value="ECO:0007669"/>
    <property type="project" value="UniProtKB-SubCell"/>
</dbReference>
<keyword evidence="11" id="KW-1185">Reference proteome</keyword>
<dbReference type="RefSeq" id="WP_002508802.1">
    <property type="nucleotide sequence ID" value="NZ_AP019698.1"/>
</dbReference>
<feature type="transmembrane region" description="Helical" evidence="6">
    <location>
        <begin position="157"/>
        <end position="175"/>
    </location>
</feature>
<gene>
    <name evidence="9" type="ORF">NCTC12413_00400</name>
    <name evidence="8" type="ORF">SAR03_22160</name>
</gene>
<dbReference type="EMBL" id="BKAV01000028">
    <property type="protein sequence ID" value="GEQ01179.1"/>
    <property type="molecule type" value="Genomic_DNA"/>
</dbReference>
<evidence type="ECO:0000256" key="3">
    <source>
        <dbReference type="ARBA" id="ARBA00022692"/>
    </source>
</evidence>
<feature type="domain" description="ABC3 transporter permease C-terminal" evidence="7">
    <location>
        <begin position="63"/>
        <end position="179"/>
    </location>
</feature>
<feature type="transmembrane region" description="Helical" evidence="6">
    <location>
        <begin position="59"/>
        <end position="80"/>
    </location>
</feature>
<dbReference type="OrthoDB" id="1705903at2"/>
<dbReference type="GeneID" id="97286748"/>
<evidence type="ECO:0000313" key="10">
    <source>
        <dbReference type="Proteomes" id="UP000254956"/>
    </source>
</evidence>
<dbReference type="EMBL" id="UGZE01000001">
    <property type="protein sequence ID" value="SUJ09928.1"/>
    <property type="molecule type" value="Genomic_DNA"/>
</dbReference>
<organism evidence="9 10">
    <name type="scientific">Staphylococcus arlettae</name>
    <dbReference type="NCBI Taxonomy" id="29378"/>
    <lineage>
        <taxon>Bacteria</taxon>
        <taxon>Bacillati</taxon>
        <taxon>Bacillota</taxon>
        <taxon>Bacilli</taxon>
        <taxon>Bacillales</taxon>
        <taxon>Staphylococcaceae</taxon>
        <taxon>Staphylococcus</taxon>
    </lineage>
</organism>
<dbReference type="InterPro" id="IPR003838">
    <property type="entry name" value="ABC3_permease_C"/>
</dbReference>
<dbReference type="InterPro" id="IPR027022">
    <property type="entry name" value="ABC_permease_BceB-typ"/>
</dbReference>